<gene>
    <name evidence="3" type="ORF">SAMN05428642_1021177</name>
</gene>
<dbReference type="OrthoDB" id="649666at2"/>
<dbReference type="InterPro" id="IPR006860">
    <property type="entry name" value="FecR"/>
</dbReference>
<dbReference type="PIRSF" id="PIRSF018266">
    <property type="entry name" value="FecR"/>
    <property type="match status" value="1"/>
</dbReference>
<dbReference type="InterPro" id="IPR032508">
    <property type="entry name" value="FecR_C"/>
</dbReference>
<feature type="domain" description="FecR protein" evidence="1">
    <location>
        <begin position="168"/>
        <end position="263"/>
    </location>
</feature>
<dbReference type="Proteomes" id="UP000182544">
    <property type="component" value="Unassembled WGS sequence"/>
</dbReference>
<name>A0A1K2IKW3_9FLAO</name>
<feature type="domain" description="Protein FecR C-terminal" evidence="2">
    <location>
        <begin position="307"/>
        <end position="374"/>
    </location>
</feature>
<proteinExistence type="predicted"/>
<evidence type="ECO:0000313" key="4">
    <source>
        <dbReference type="Proteomes" id="UP000182544"/>
    </source>
</evidence>
<dbReference type="GO" id="GO:0016989">
    <property type="term" value="F:sigma factor antagonist activity"/>
    <property type="evidence" value="ECO:0007669"/>
    <property type="project" value="TreeGrafter"/>
</dbReference>
<protein>
    <submittedName>
        <fullName evidence="3">FecR protein</fullName>
    </submittedName>
</protein>
<dbReference type="EMBL" id="FPKV01000002">
    <property type="protein sequence ID" value="SFZ93093.1"/>
    <property type="molecule type" value="Genomic_DNA"/>
</dbReference>
<dbReference type="RefSeq" id="WP_072402571.1">
    <property type="nucleotide sequence ID" value="NZ_FPKV01000002.1"/>
</dbReference>
<evidence type="ECO:0000259" key="2">
    <source>
        <dbReference type="Pfam" id="PF16344"/>
    </source>
</evidence>
<dbReference type="PANTHER" id="PTHR30273">
    <property type="entry name" value="PERIPLASMIC SIGNAL SENSOR AND SIGMA FACTOR ACTIVATOR FECR-RELATED"/>
    <property type="match status" value="1"/>
</dbReference>
<evidence type="ECO:0000313" key="3">
    <source>
        <dbReference type="EMBL" id="SFZ93093.1"/>
    </source>
</evidence>
<dbReference type="AlphaFoldDB" id="A0A1K2IKW3"/>
<sequence length="376" mass="42677">MEFKLIIKKLNNTLSEEEATIFSEWYNESNLHKNYFNKVKENYHNDSFLIDIEKGWKSIEKQIKPVSVKKTGYLKYAVAASIILLVSITFLFNKNKIEEINNPIIVNSTIEIGTDKATLTLEDGTTIALEQGKHFISDNLESDGEELIYKSPNSNKKVEIAYNYLTIPRGGQYHIKLSDGTEVWLNSESQIKYPITFIQGETRQVELVYGEAYFDVSPSTNHNGSKFKVLTGPQEIEVLGTEFNISAYKDEDAIYTALVEGKVAVVNGNAHTILSPEQQSIINKNISGINVVKADVYSVTSWRKGIFSFDNMPLEKIMKVLSRWYDVDVVFADSEIKDINFNGVLRKNQNIEEILNAIKNVNNIAYVINNNTVVFK</sequence>
<evidence type="ECO:0000259" key="1">
    <source>
        <dbReference type="Pfam" id="PF04773"/>
    </source>
</evidence>
<dbReference type="Gene3D" id="3.55.50.30">
    <property type="match status" value="1"/>
</dbReference>
<organism evidence="3 4">
    <name type="scientific">Flaviramulus basaltis</name>
    <dbReference type="NCBI Taxonomy" id="369401"/>
    <lineage>
        <taxon>Bacteria</taxon>
        <taxon>Pseudomonadati</taxon>
        <taxon>Bacteroidota</taxon>
        <taxon>Flavobacteriia</taxon>
        <taxon>Flavobacteriales</taxon>
        <taxon>Flavobacteriaceae</taxon>
        <taxon>Flaviramulus</taxon>
    </lineage>
</organism>
<dbReference type="STRING" id="369401.SAMN05428642_1021177"/>
<dbReference type="Gene3D" id="2.60.120.1440">
    <property type="match status" value="1"/>
</dbReference>
<dbReference type="Pfam" id="PF16344">
    <property type="entry name" value="FecR_C"/>
    <property type="match status" value="1"/>
</dbReference>
<reference evidence="3 4" key="1">
    <citation type="submission" date="2016-10" db="EMBL/GenBank/DDBJ databases">
        <authorList>
            <person name="de Groot N.N."/>
        </authorList>
    </citation>
    <scope>NUCLEOTIDE SEQUENCE [LARGE SCALE GENOMIC DNA]</scope>
    <source>
        <strain evidence="3 4">DSM 18180</strain>
    </source>
</reference>
<dbReference type="PANTHER" id="PTHR30273:SF2">
    <property type="entry name" value="PROTEIN FECR"/>
    <property type="match status" value="1"/>
</dbReference>
<accession>A0A1K2IKW3</accession>
<keyword evidence="4" id="KW-1185">Reference proteome</keyword>
<dbReference type="Pfam" id="PF04773">
    <property type="entry name" value="FecR"/>
    <property type="match status" value="1"/>
</dbReference>
<dbReference type="InterPro" id="IPR012373">
    <property type="entry name" value="Ferrdict_sens_TM"/>
</dbReference>